<accession>A0A093SR80</accession>
<dbReference type="EMBL" id="KL672246">
    <property type="protein sequence ID" value="KFW85109.1"/>
    <property type="molecule type" value="Genomic_DNA"/>
</dbReference>
<dbReference type="AlphaFoldDB" id="A0A093SR80"/>
<feature type="non-terminal residue" evidence="1">
    <location>
        <position position="180"/>
    </location>
</feature>
<evidence type="ECO:0000313" key="2">
    <source>
        <dbReference type="Proteomes" id="UP000053258"/>
    </source>
</evidence>
<sequence length="180" mass="18457">EEGPQAAAVEVAGGQVELLHLVARGAHDRGQDRALEGVHLDGGEVDSAEGAHGLGREALVLELVQEEQVVHQLRGGQPLVALPDDRLLHGLGDLEGRQVLDGAAQLVQDGAVPAGQDPAHEDGEELKDLVVGGLVGVAHGALHAQDAGVDLVQDIVVVVVLLLEQLLCHGVGDGVPLLPA</sequence>
<protein>
    <submittedName>
        <fullName evidence="1">Uncharacterized protein</fullName>
    </submittedName>
</protein>
<organism evidence="1 2">
    <name type="scientific">Manacus vitellinus</name>
    <name type="common">golden-collared manakin</name>
    <dbReference type="NCBI Taxonomy" id="328815"/>
    <lineage>
        <taxon>Eukaryota</taxon>
        <taxon>Metazoa</taxon>
        <taxon>Chordata</taxon>
        <taxon>Craniata</taxon>
        <taxon>Vertebrata</taxon>
        <taxon>Euteleostomi</taxon>
        <taxon>Archelosauria</taxon>
        <taxon>Archosauria</taxon>
        <taxon>Dinosauria</taxon>
        <taxon>Saurischia</taxon>
        <taxon>Theropoda</taxon>
        <taxon>Coelurosauria</taxon>
        <taxon>Aves</taxon>
        <taxon>Neognathae</taxon>
        <taxon>Neoaves</taxon>
        <taxon>Telluraves</taxon>
        <taxon>Australaves</taxon>
        <taxon>Passeriformes</taxon>
        <taxon>Pipridae</taxon>
        <taxon>Manacus</taxon>
    </lineage>
</organism>
<keyword evidence="2" id="KW-1185">Reference proteome</keyword>
<dbReference type="OrthoDB" id="10574828at2759"/>
<evidence type="ECO:0000313" key="1">
    <source>
        <dbReference type="EMBL" id="KFW85109.1"/>
    </source>
</evidence>
<gene>
    <name evidence="1" type="ORF">N305_04123</name>
</gene>
<reference evidence="1 2" key="1">
    <citation type="submission" date="2014-06" db="EMBL/GenBank/DDBJ databases">
        <title>Genome evolution of avian class.</title>
        <authorList>
            <person name="Zhang G."/>
            <person name="Li C."/>
        </authorList>
    </citation>
    <scope>NUCLEOTIDE SEQUENCE [LARGE SCALE GENOMIC DNA]</scope>
    <source>
        <strain evidence="1">BGI_N305</strain>
    </source>
</reference>
<proteinExistence type="predicted"/>
<feature type="non-terminal residue" evidence="1">
    <location>
        <position position="1"/>
    </location>
</feature>
<name>A0A093SR80_9PASS</name>
<dbReference type="Proteomes" id="UP000053258">
    <property type="component" value="Unassembled WGS sequence"/>
</dbReference>